<dbReference type="RefSeq" id="WP_066503143.1">
    <property type="nucleotide sequence ID" value="NZ_BJMO01000025.1"/>
</dbReference>
<name>A0A127A849_9MICC</name>
<dbReference type="EMBL" id="CP014519">
    <property type="protein sequence ID" value="AMM34795.1"/>
    <property type="molecule type" value="Genomic_DNA"/>
</dbReference>
<evidence type="ECO:0000313" key="2">
    <source>
        <dbReference type="Proteomes" id="UP000070134"/>
    </source>
</evidence>
<evidence type="ECO:0000313" key="1">
    <source>
        <dbReference type="EMBL" id="AMM34795.1"/>
    </source>
</evidence>
<proteinExistence type="predicted"/>
<geneLocation type="plasmid" evidence="1 2">
    <name>pSA01</name>
</geneLocation>
<dbReference type="AlphaFoldDB" id="A0A127A849"/>
<keyword evidence="2" id="KW-1185">Reference proteome</keyword>
<gene>
    <name evidence="1" type="ORF">SA2016_4143</name>
</gene>
<keyword evidence="1" id="KW-0614">Plasmid</keyword>
<organism evidence="1 2">
    <name type="scientific">Sinomonas atrocyanea</name>
    <dbReference type="NCBI Taxonomy" id="37927"/>
    <lineage>
        <taxon>Bacteria</taxon>
        <taxon>Bacillati</taxon>
        <taxon>Actinomycetota</taxon>
        <taxon>Actinomycetes</taxon>
        <taxon>Micrococcales</taxon>
        <taxon>Micrococcaceae</taxon>
        <taxon>Sinomonas</taxon>
    </lineage>
</organism>
<reference evidence="1 2" key="1">
    <citation type="submission" date="2016-02" db="EMBL/GenBank/DDBJ databases">
        <title>Complete genome of Sinomonas atrocyanea KCTC 3377.</title>
        <authorList>
            <person name="Kim K.M."/>
        </authorList>
    </citation>
    <scope>NUCLEOTIDE SEQUENCE [LARGE SCALE GENOMIC DNA]</scope>
    <source>
        <strain evidence="1 2">KCTC 3377</strain>
        <plasmid evidence="1 2">pSA01</plasmid>
    </source>
</reference>
<protein>
    <submittedName>
        <fullName evidence="1">Uncharacterized protein</fullName>
    </submittedName>
</protein>
<sequence>MRRLPRPWGGDYPKRGYAAYEPVDPDQPDRFRTVDVPRIGSYPLLVQWAALHGLSLRGADGVEVLDRAITNREIQIDGPIMAEVAYYVGDLLCEEQSSWRWNVDAWGLPVLVLDREDLKSPEVWDILGFLRRRSDQGSPTLAEALAHFRGGTDH</sequence>
<dbReference type="Proteomes" id="UP000070134">
    <property type="component" value="Plasmid pSA01"/>
</dbReference>
<accession>A0A127A849</accession>
<dbReference type="KEGG" id="satk:SA2016_4143"/>